<comment type="caution">
    <text evidence="2">The sequence shown here is derived from an EMBL/GenBank/DDBJ whole genome shotgun (WGS) entry which is preliminary data.</text>
</comment>
<dbReference type="Gene3D" id="1.10.10.10">
    <property type="entry name" value="Winged helix-like DNA-binding domain superfamily/Winged helix DNA-binding domain"/>
    <property type="match status" value="1"/>
</dbReference>
<dbReference type="SMART" id="SM00347">
    <property type="entry name" value="HTH_MARR"/>
    <property type="match status" value="1"/>
</dbReference>
<evidence type="ECO:0000259" key="1">
    <source>
        <dbReference type="PROSITE" id="PS50995"/>
    </source>
</evidence>
<dbReference type="RefSeq" id="WP_248681339.1">
    <property type="nucleotide sequence ID" value="NZ_JALPRY010000001.1"/>
</dbReference>
<dbReference type="SUPFAM" id="SSF46785">
    <property type="entry name" value="Winged helix' DNA-binding domain"/>
    <property type="match status" value="1"/>
</dbReference>
<dbReference type="PANTHER" id="PTHR33164">
    <property type="entry name" value="TRANSCRIPTIONAL REGULATOR, MARR FAMILY"/>
    <property type="match status" value="1"/>
</dbReference>
<organism evidence="2 3">
    <name type="scientific">Neorhizobium turbinariae</name>
    <dbReference type="NCBI Taxonomy" id="2937795"/>
    <lineage>
        <taxon>Bacteria</taxon>
        <taxon>Pseudomonadati</taxon>
        <taxon>Pseudomonadota</taxon>
        <taxon>Alphaproteobacteria</taxon>
        <taxon>Hyphomicrobiales</taxon>
        <taxon>Rhizobiaceae</taxon>
        <taxon>Rhizobium/Agrobacterium group</taxon>
        <taxon>Neorhizobium</taxon>
    </lineage>
</organism>
<dbReference type="InterPro" id="IPR036388">
    <property type="entry name" value="WH-like_DNA-bd_sf"/>
</dbReference>
<reference evidence="2 3" key="1">
    <citation type="submission" date="2022-04" db="EMBL/GenBank/DDBJ databases">
        <title>Rhizobium coralii sp. nov., isolated from coral Turbinaria peltata.</title>
        <authorList>
            <person name="Sun H."/>
        </authorList>
    </citation>
    <scope>NUCLEOTIDE SEQUENCE [LARGE SCALE GENOMIC DNA]</scope>
    <source>
        <strain evidence="2 3">NTR19</strain>
    </source>
</reference>
<sequence length="163" mass="17606">MSRDIVRDFGYLTLGTRLRRLGELLQANTQAVMTEFGVTIPAAQYPFLAAIDRDGPLTVGELAEAVGITQPGATRTINQLVQAGLVEASVSDEDQRRRSITLTPAGQELVALSKQGVWPKVEAAVREACADLDGPLLDQIAALEANLAAAPLLQRIHKQREHQ</sequence>
<keyword evidence="3" id="KW-1185">Reference proteome</keyword>
<name>A0ABT0IKM0_9HYPH</name>
<dbReference type="CDD" id="cd00090">
    <property type="entry name" value="HTH_ARSR"/>
    <property type="match status" value="1"/>
</dbReference>
<dbReference type="PROSITE" id="PS50995">
    <property type="entry name" value="HTH_MARR_2"/>
    <property type="match status" value="1"/>
</dbReference>
<dbReference type="PANTHER" id="PTHR33164:SF43">
    <property type="entry name" value="HTH-TYPE TRANSCRIPTIONAL REPRESSOR YETL"/>
    <property type="match status" value="1"/>
</dbReference>
<proteinExistence type="predicted"/>
<dbReference type="InterPro" id="IPR036390">
    <property type="entry name" value="WH_DNA-bd_sf"/>
</dbReference>
<accession>A0ABT0IKM0</accession>
<dbReference type="Proteomes" id="UP001202827">
    <property type="component" value="Unassembled WGS sequence"/>
</dbReference>
<dbReference type="Pfam" id="PF12802">
    <property type="entry name" value="MarR_2"/>
    <property type="match status" value="1"/>
</dbReference>
<dbReference type="EMBL" id="JALPRY010000001">
    <property type="protein sequence ID" value="MCK8778415.1"/>
    <property type="molecule type" value="Genomic_DNA"/>
</dbReference>
<evidence type="ECO:0000313" key="3">
    <source>
        <dbReference type="Proteomes" id="UP001202827"/>
    </source>
</evidence>
<evidence type="ECO:0000313" key="2">
    <source>
        <dbReference type="EMBL" id="MCK8778415.1"/>
    </source>
</evidence>
<dbReference type="InterPro" id="IPR000835">
    <property type="entry name" value="HTH_MarR-typ"/>
</dbReference>
<gene>
    <name evidence="2" type="ORF">M0654_00325</name>
</gene>
<feature type="domain" description="HTH marR-type" evidence="1">
    <location>
        <begin position="11"/>
        <end position="149"/>
    </location>
</feature>
<dbReference type="PRINTS" id="PR00598">
    <property type="entry name" value="HTHMARR"/>
</dbReference>
<dbReference type="InterPro" id="IPR039422">
    <property type="entry name" value="MarR/SlyA-like"/>
</dbReference>
<protein>
    <submittedName>
        <fullName evidence="2">MarR family transcriptional regulator</fullName>
    </submittedName>
</protein>
<dbReference type="InterPro" id="IPR011991">
    <property type="entry name" value="ArsR-like_HTH"/>
</dbReference>